<organism evidence="1">
    <name type="scientific">Homo sapiens</name>
    <name type="common">Human</name>
    <dbReference type="NCBI Taxonomy" id="9606"/>
    <lineage>
        <taxon>Eukaryota</taxon>
        <taxon>Metazoa</taxon>
        <taxon>Chordata</taxon>
        <taxon>Craniata</taxon>
        <taxon>Vertebrata</taxon>
        <taxon>Euteleostomi</taxon>
        <taxon>Mammalia</taxon>
        <taxon>Eutheria</taxon>
        <taxon>Euarchontoglires</taxon>
        <taxon>Primates</taxon>
        <taxon>Haplorrhini</taxon>
        <taxon>Catarrhini</taxon>
        <taxon>Hominidae</taxon>
        <taxon>Homo</taxon>
    </lineage>
</organism>
<evidence type="ECO:0000313" key="1">
    <source>
        <dbReference type="EMBL" id="CAD42704.1"/>
    </source>
</evidence>
<reference evidence="2" key="1">
    <citation type="journal article" date="2001" name="Science">
        <title>The sequence of the human genome.</title>
        <authorList>
            <person name="Venter J.C."/>
            <person name="Adams M.D."/>
            <person name="Myers E.W."/>
            <person name="Li P.W."/>
            <person name="Mural R.J."/>
            <person name="Sutton G.G."/>
            <person name="Smith H.O."/>
            <person name="Yandell M."/>
            <person name="Evans C.A."/>
            <person name="Holt R.A."/>
            <person name="Gocayne J.D."/>
            <person name="Amanatides P."/>
            <person name="Ballew R.M."/>
            <person name="Huson D.H."/>
            <person name="Wortman J.R."/>
            <person name="Zhang Q."/>
            <person name="Kodira C.D."/>
            <person name="Zheng X.H."/>
            <person name="Chen L."/>
            <person name="Skupski M."/>
            <person name="Subramanian G."/>
            <person name="Thomas P.D."/>
            <person name="Zhang J."/>
            <person name="Gabor Miklos G.L."/>
            <person name="Nelson C."/>
            <person name="Broder S."/>
            <person name="Clark A.G."/>
            <person name="Nadeau J."/>
            <person name="McKusick V.A."/>
            <person name="Zinder N."/>
            <person name="Levine A.J."/>
            <person name="Roberts R.J."/>
            <person name="Simon M."/>
            <person name="Slayman C."/>
            <person name="Hunkapiller M."/>
            <person name="Bolanos R."/>
            <person name="Delcher A."/>
            <person name="Dew I."/>
            <person name="Fasulo D."/>
            <person name="Flanigan M."/>
            <person name="Florea L."/>
            <person name="Halpern A."/>
            <person name="Hannenhalli S."/>
            <person name="Kravitz S."/>
            <person name="Levy S."/>
            <person name="Mobarry C."/>
            <person name="Reinert K."/>
            <person name="Remington K."/>
            <person name="Abu-Threideh J."/>
            <person name="Beasley E."/>
            <person name="Biddick K."/>
            <person name="Bonazzi V."/>
            <person name="Brandon R."/>
            <person name="Cargill M."/>
            <person name="Chandramouliswaran I."/>
            <person name="Charlab R."/>
            <person name="Chaturvedi K."/>
            <person name="Deng Z."/>
            <person name="Di Francesco V."/>
            <person name="Dunn P."/>
            <person name="Eilbeck K."/>
            <person name="Evangelista C."/>
            <person name="Gabrielian A.E."/>
            <person name="Gan W."/>
            <person name="Ge W."/>
            <person name="Gong F."/>
            <person name="Gu Z."/>
            <person name="Guan P."/>
            <person name="Heiman T.J."/>
            <person name="Higgins M.E."/>
            <person name="Ji R.R."/>
            <person name="Ke Z."/>
            <person name="Ketchum K.A."/>
            <person name="Lai Z."/>
            <person name="Lei Y."/>
            <person name="Li Z."/>
            <person name="Li J."/>
            <person name="Liang Y."/>
            <person name="Lin X."/>
            <person name="Lu F."/>
            <person name="Merkulov G.V."/>
            <person name="Milshina N."/>
            <person name="Moore H.M."/>
            <person name="Naik A.K."/>
            <person name="Narayan V.A."/>
            <person name="Neelam B."/>
            <person name="Nusskern D."/>
            <person name="Rusch D.B."/>
            <person name="Salzberg S."/>
            <person name="Shao W."/>
            <person name="Shue B."/>
            <person name="Sun J."/>
            <person name="Wang Z."/>
            <person name="Wang A."/>
            <person name="Wang X."/>
            <person name="Wang J."/>
            <person name="Wei M."/>
            <person name="Wides R."/>
            <person name="Xiao C."/>
            <person name="Yan C."/>
            <person name="Yao A."/>
            <person name="Ye J."/>
            <person name="Zhan M."/>
            <person name="Zhang W."/>
            <person name="Zhang H."/>
            <person name="Zhao Q."/>
            <person name="Zheng L."/>
            <person name="Zhong F."/>
            <person name="Zhong W."/>
            <person name="Zhu S."/>
            <person name="Zhao S."/>
            <person name="Gilbert D."/>
            <person name="Baumhueter S."/>
            <person name="Spier G."/>
            <person name="Carter C."/>
            <person name="Cravchik A."/>
            <person name="Woodage T."/>
            <person name="Ali F."/>
            <person name="An H."/>
            <person name="Awe A."/>
            <person name="Baldwin D."/>
            <person name="Baden H."/>
            <person name="Barnstead M."/>
            <person name="Barrow I."/>
            <person name="Beeson K."/>
            <person name="Busam D."/>
            <person name="Carver A."/>
            <person name="Center A."/>
            <person name="Cheng M.L."/>
            <person name="Curry L."/>
            <person name="Danaher S."/>
            <person name="Davenport L."/>
            <person name="Desilets R."/>
            <person name="Dietz S."/>
            <person name="Dodson K."/>
            <person name="Doup L."/>
            <person name="Ferriera S."/>
            <person name="Garg N."/>
            <person name="Gluecksmann A."/>
            <person name="Hart B."/>
            <person name="Haynes J."/>
            <person name="Haynes C."/>
            <person name="Heiner C."/>
            <person name="Hladun S."/>
            <person name="Hostin D."/>
            <person name="Houck J."/>
            <person name="Howland T."/>
            <person name="Ibegwam C."/>
            <person name="Johnson J."/>
            <person name="Kalush F."/>
            <person name="Kline L."/>
            <person name="Koduru S."/>
            <person name="Love A."/>
            <person name="Mann F."/>
            <person name="May D."/>
            <person name="McCawley S."/>
            <person name="McIntosh T."/>
            <person name="McMullen I."/>
            <person name="Moy M."/>
            <person name="Moy L."/>
            <person name="Murphy B."/>
            <person name="Nelson K."/>
            <person name="Pfannkoch C."/>
            <person name="Pratts E."/>
            <person name="Puri V."/>
            <person name="Qureshi H."/>
            <person name="Reardon M."/>
            <person name="Rodriguez R."/>
            <person name="Rogers Y.H."/>
            <person name="Romblad D."/>
            <person name="Ruhfel B."/>
            <person name="Scott R."/>
            <person name="Sitter C."/>
            <person name="Smallwood M."/>
            <person name="Stewart E."/>
            <person name="Strong R."/>
            <person name="Suh E."/>
            <person name="Thomas R."/>
            <person name="Tint N.N."/>
            <person name="Tse S."/>
            <person name="Vech C."/>
            <person name="Wang G."/>
            <person name="Wetter J."/>
            <person name="Williams S."/>
            <person name="Williams M."/>
            <person name="Windsor S."/>
            <person name="Winn-Deen E."/>
            <person name="Wolfe K."/>
            <person name="Zaveri J."/>
            <person name="Zaveri K."/>
            <person name="Abril J.F."/>
            <person name="Guigo R."/>
            <person name="Campbell M.J."/>
            <person name="Sjolander K.V."/>
            <person name="Karlak B."/>
            <person name="Kejariwal A."/>
            <person name="Mi H."/>
            <person name="Lazareva B."/>
            <person name="Hatton T."/>
            <person name="Narechania A."/>
            <person name="Diemer K."/>
            <person name="Muruganujan A."/>
            <person name="Guo N."/>
            <person name="Sato S."/>
            <person name="Bafna V."/>
            <person name="Istrail S."/>
            <person name="Lippert R."/>
            <person name="Schwartz R."/>
            <person name="Walenz B."/>
            <person name="Yooseph S."/>
            <person name="Allen D."/>
            <person name="Basu A."/>
            <person name="Baxendale J."/>
            <person name="Blick L."/>
            <person name="Caminha M."/>
            <person name="Carnes-Stine J."/>
            <person name="Caulk P."/>
            <person name="Chiang Y.H."/>
            <person name="Coyne M."/>
            <person name="Dahlke C."/>
            <person name="Mays A."/>
            <person name="Dombroski M."/>
            <person name="Donnelly M."/>
            <person name="Ely D."/>
            <person name="Esparham S."/>
            <person name="Fosler C."/>
            <person name="Gire H."/>
            <person name="Glanowski S."/>
            <person name="Glasser K."/>
            <person name="Glodek A."/>
            <person name="Gorokhov M."/>
            <person name="Graham K."/>
            <person name="Gropman B."/>
            <person name="Harris M."/>
            <person name="Heil J."/>
            <person name="Henderson S."/>
            <person name="Hoover J."/>
            <person name="Jennings D."/>
            <person name="Jordan C."/>
            <person name="Jordan J."/>
            <person name="Kasha J."/>
            <person name="Kagan L."/>
            <person name="Kraft C."/>
            <person name="Levitsky A."/>
            <person name="Lewis M."/>
            <person name="Liu X."/>
            <person name="Lopez J."/>
            <person name="Ma D."/>
            <person name="Majoros W."/>
            <person name="McDaniel J."/>
            <person name="Murphy S."/>
            <person name="Newman M."/>
            <person name="Nguyen T."/>
            <person name="Nguyen N."/>
            <person name="Nodell M."/>
            <person name="Pan S."/>
            <person name="Peck J."/>
            <person name="Peterson M."/>
            <person name="Rowe W."/>
            <person name="Sanders R."/>
            <person name="Scott J."/>
            <person name="Simpson M."/>
            <person name="Smith T."/>
            <person name="Sprague A."/>
            <person name="Stockwell T."/>
            <person name="Turner R."/>
            <person name="Venter E."/>
            <person name="Wang M."/>
            <person name="Wen M."/>
            <person name="Wu D."/>
            <person name="Wu M."/>
            <person name="Xia A."/>
            <person name="Zandieh A."/>
            <person name="Zhu X."/>
        </authorList>
    </citation>
    <scope>NUCLEOTIDE SEQUENCE</scope>
</reference>
<name>Q8IVJ7_HUMAN</name>
<sequence>MKPEEKANKKAERRGRVLVFGNIFWSCWIKYHLKVSLLTWNHSIGWTEKRKRLQWSSTPGAWGCLENKIRRALGQHCSGTGWAGGHPDSRIILVPGIEMSPEWRSSVQSNILILQ</sequence>
<dbReference type="EMBL" id="AJ493601">
    <property type="protein sequence ID" value="CAD42704.1"/>
    <property type="molecule type" value="mRNA"/>
</dbReference>
<reference evidence="2" key="3">
    <citation type="submission" date="2005-07" db="EMBL/GenBank/DDBJ databases">
        <authorList>
            <person name="Mural R.J."/>
            <person name="Istrail S."/>
            <person name="Sutton G."/>
            <person name="Florea L."/>
            <person name="Halpern A.L."/>
            <person name="Mobarry C.M."/>
            <person name="Lippert R."/>
            <person name="Walenz B."/>
            <person name="Shatkay H."/>
            <person name="Dew I."/>
            <person name="Miller J.R."/>
            <person name="Flanigan M.J."/>
            <person name="Edwards N.J."/>
            <person name="Bolanos R."/>
            <person name="Fasulo D."/>
            <person name="Halldorsson B.V."/>
            <person name="Hannenhalli S."/>
            <person name="Turner R."/>
            <person name="Yooseph S."/>
            <person name="Lu F."/>
            <person name="Nusskern D.R."/>
            <person name="Shue B.C."/>
            <person name="Zheng X.H."/>
            <person name="Zhong F."/>
            <person name="Delcher A.L."/>
            <person name="Huson D.H."/>
            <person name="Kravitz S.A."/>
            <person name="Mouchard L."/>
            <person name="Reinert K."/>
            <person name="Remington K.A."/>
            <person name="Clark A.G."/>
            <person name="Waterman M.S."/>
            <person name="Eichler E.E."/>
            <person name="Adams M.D."/>
            <person name="Hunkapiller M.W."/>
            <person name="Myers E.W."/>
            <person name="Venter J.C."/>
        </authorList>
    </citation>
    <scope>NUCLEOTIDE SEQUENCE</scope>
</reference>
<accession>Q8IVJ7</accession>
<dbReference type="EMBL" id="CH471055">
    <property type="protein sequence ID" value="EAW64500.1"/>
    <property type="molecule type" value="Genomic_DNA"/>
</dbReference>
<protein>
    <submittedName>
        <fullName evidence="1">AP20 region protein</fullName>
    </submittedName>
    <submittedName>
        <fullName evidence="2">HCG2038659, isoform CRA_d</fullName>
    </submittedName>
</protein>
<proteinExistence type="evidence at transcript level"/>
<dbReference type="AlphaFoldDB" id="Q8IVJ7"/>
<gene>
    <name evidence="1" type="primary">APRG1</name>
    <name evidence="2" type="ORF">hCG_2038659</name>
</gene>
<reference evidence="1" key="2">
    <citation type="journal article" date="2003" name="Cancer Res.">
        <title>An integrated physical and gene map of the 3.5-Mb chromosome 3p21.3 (AP20) region implicated in major human epithelial malignancies.</title>
        <authorList>
            <person name="Protopopov A."/>
            <person name="Kashuba V."/>
            <person name="Zabarovska V.I."/>
            <person name="Muravenko O.V."/>
            <person name="Lerman M.I."/>
            <person name="Klein G."/>
            <person name="Zabarovsky E.R."/>
        </authorList>
    </citation>
    <scope>NUCLEOTIDE SEQUENCE</scope>
    <source>
        <tissue evidence="1">Placenta</tissue>
    </source>
</reference>
<evidence type="ECO:0000313" key="2">
    <source>
        <dbReference type="EMBL" id="EAW64500.1"/>
    </source>
</evidence>